<accession>A0A4V6A369</accession>
<sequence>MRTSAAAWNVFAAFFWMVLLVAAESEVKLEATPVLNTILGKIEGYYETVDGVEAEVFERVPYAAPPVGELRFEVPQQPLAWNDTLDCGRDRMVYCTQFWFKTKSFEPDGQEDCLYLNLVIPKRRPHSNERHPVMFWIHGGSFQVNGASVYPIRDQVANFVSQGIIVVTINYRVGILGFFSAGHPDFHGNYGLDDQIFALQWVRENAFRIGADPVKVTVGGESAGAASASLLAVAPKAEGLFSAAIIRSGSALSPWAVRTASTEINSAHVLSYCRCAYNHSRGMTPTKDCMKEVDVECLRDAWIYLAKSSDSIRNPLNQYFMAHTYFAPVNDKYRLSDSVVPETAEHMLENYAKMPIMIGATRGESAQLIAGLISFFSERYELFSPDGELELDLFVPESIYSNPRQVQNAAKYKYLNGGYVQTLNRQELAQLLVDIITDQNFKAPVAKEAKLYAKKNNSVYAYVFDHETDQLMDRSRRHGVKGSGAVHGNDMVYLFNAPTLSDPSIKKFFWTETDRAFSQEVISDVVSFVKHRNVSNPQWPVYESLHPVGMRLAPGHDQTFDFYTNVTQFWHETVRIIEHIDMRPETHKVLQPCSMCSQPYKTPFYILLFVLLMFMICAFYAFLQRQKVHQNAKFSVVQKPYPTPL</sequence>
<dbReference type="PROSITE" id="PS00941">
    <property type="entry name" value="CARBOXYLESTERASE_B_2"/>
    <property type="match status" value="1"/>
</dbReference>
<feature type="transmembrane region" description="Helical" evidence="3">
    <location>
        <begin position="604"/>
        <end position="623"/>
    </location>
</feature>
<name>A0A4V6A369_STECR</name>
<dbReference type="InterPro" id="IPR002018">
    <property type="entry name" value="CarbesteraseB"/>
</dbReference>
<dbReference type="InterPro" id="IPR029058">
    <property type="entry name" value="AB_hydrolase_fold"/>
</dbReference>
<feature type="domain" description="Carboxylesterase type B" evidence="5">
    <location>
        <begin position="32"/>
        <end position="557"/>
    </location>
</feature>
<dbReference type="Gene3D" id="3.40.50.1820">
    <property type="entry name" value="alpha/beta hydrolase"/>
    <property type="match status" value="1"/>
</dbReference>
<organism evidence="6 7">
    <name type="scientific">Steinernema carpocapsae</name>
    <name type="common">Entomopathogenic nematode</name>
    <dbReference type="NCBI Taxonomy" id="34508"/>
    <lineage>
        <taxon>Eukaryota</taxon>
        <taxon>Metazoa</taxon>
        <taxon>Ecdysozoa</taxon>
        <taxon>Nematoda</taxon>
        <taxon>Chromadorea</taxon>
        <taxon>Rhabditida</taxon>
        <taxon>Tylenchina</taxon>
        <taxon>Panagrolaimomorpha</taxon>
        <taxon>Strongyloidoidea</taxon>
        <taxon>Steinernematidae</taxon>
        <taxon>Steinernema</taxon>
    </lineage>
</organism>
<dbReference type="OrthoDB" id="6846267at2759"/>
<evidence type="ECO:0000313" key="7">
    <source>
        <dbReference type="Proteomes" id="UP000298663"/>
    </source>
</evidence>
<comment type="similarity">
    <text evidence="1">Belongs to the type-B carboxylesterase/lipase family.</text>
</comment>
<keyword evidence="7" id="KW-1185">Reference proteome</keyword>
<evidence type="ECO:0000313" key="6">
    <source>
        <dbReference type="EMBL" id="TKR81885.1"/>
    </source>
</evidence>
<dbReference type="Pfam" id="PF00135">
    <property type="entry name" value="COesterase"/>
    <property type="match status" value="1"/>
</dbReference>
<dbReference type="AlphaFoldDB" id="A0A4V6A369"/>
<dbReference type="SUPFAM" id="SSF53474">
    <property type="entry name" value="alpha/beta-Hydrolases"/>
    <property type="match status" value="1"/>
</dbReference>
<evidence type="ECO:0000256" key="4">
    <source>
        <dbReference type="SAM" id="SignalP"/>
    </source>
</evidence>
<evidence type="ECO:0000256" key="3">
    <source>
        <dbReference type="SAM" id="Phobius"/>
    </source>
</evidence>
<dbReference type="PANTHER" id="PTHR43903">
    <property type="entry name" value="NEUROLIGIN"/>
    <property type="match status" value="1"/>
</dbReference>
<gene>
    <name evidence="6" type="ORF">L596_015685</name>
</gene>
<dbReference type="InterPro" id="IPR051093">
    <property type="entry name" value="Neuroligin/BSAL"/>
</dbReference>
<feature type="signal peptide" evidence="4">
    <location>
        <begin position="1"/>
        <end position="23"/>
    </location>
</feature>
<comment type="caution">
    <text evidence="6">The sequence shown here is derived from an EMBL/GenBank/DDBJ whole genome shotgun (WGS) entry which is preliminary data.</text>
</comment>
<dbReference type="InterPro" id="IPR019819">
    <property type="entry name" value="Carboxylesterase_B_CS"/>
</dbReference>
<evidence type="ECO:0000256" key="2">
    <source>
        <dbReference type="ARBA" id="ARBA00022729"/>
    </source>
</evidence>
<proteinExistence type="inferred from homology"/>
<evidence type="ECO:0000256" key="1">
    <source>
        <dbReference type="ARBA" id="ARBA00005964"/>
    </source>
</evidence>
<feature type="chain" id="PRO_5020808702" description="Carboxylesterase type B domain-containing protein" evidence="4">
    <location>
        <begin position="24"/>
        <end position="645"/>
    </location>
</feature>
<dbReference type="STRING" id="34508.A0A4V6A369"/>
<dbReference type="Proteomes" id="UP000298663">
    <property type="component" value="Unassembled WGS sequence"/>
</dbReference>
<evidence type="ECO:0000259" key="5">
    <source>
        <dbReference type="Pfam" id="PF00135"/>
    </source>
</evidence>
<reference evidence="6 7" key="2">
    <citation type="journal article" date="2019" name="G3 (Bethesda)">
        <title>Hybrid Assembly of the Genome of the Entomopathogenic Nematode Steinernema carpocapsae Identifies the X-Chromosome.</title>
        <authorList>
            <person name="Serra L."/>
            <person name="Macchietto M."/>
            <person name="Macias-Munoz A."/>
            <person name="McGill C.J."/>
            <person name="Rodriguez I.M."/>
            <person name="Rodriguez B."/>
            <person name="Murad R."/>
            <person name="Mortazavi A."/>
        </authorList>
    </citation>
    <scope>NUCLEOTIDE SEQUENCE [LARGE SCALE GENOMIC DNA]</scope>
    <source>
        <strain evidence="6 7">ALL</strain>
    </source>
</reference>
<keyword evidence="3" id="KW-0472">Membrane</keyword>
<protein>
    <recommendedName>
        <fullName evidence="5">Carboxylesterase type B domain-containing protein</fullName>
    </recommendedName>
</protein>
<keyword evidence="3" id="KW-1133">Transmembrane helix</keyword>
<keyword evidence="2 4" id="KW-0732">Signal</keyword>
<reference evidence="6 7" key="1">
    <citation type="journal article" date="2015" name="Genome Biol.">
        <title>Comparative genomics of Steinernema reveals deeply conserved gene regulatory networks.</title>
        <authorList>
            <person name="Dillman A.R."/>
            <person name="Macchietto M."/>
            <person name="Porter C.F."/>
            <person name="Rogers A."/>
            <person name="Williams B."/>
            <person name="Antoshechkin I."/>
            <person name="Lee M.M."/>
            <person name="Goodwin Z."/>
            <person name="Lu X."/>
            <person name="Lewis E.E."/>
            <person name="Goodrich-Blair H."/>
            <person name="Stock S.P."/>
            <person name="Adams B.J."/>
            <person name="Sternberg P.W."/>
            <person name="Mortazavi A."/>
        </authorList>
    </citation>
    <scope>NUCLEOTIDE SEQUENCE [LARGE SCALE GENOMIC DNA]</scope>
    <source>
        <strain evidence="6 7">ALL</strain>
    </source>
</reference>
<keyword evidence="3" id="KW-0812">Transmembrane</keyword>
<dbReference type="EMBL" id="AZBU02000004">
    <property type="protein sequence ID" value="TKR81885.1"/>
    <property type="molecule type" value="Genomic_DNA"/>
</dbReference>